<evidence type="ECO:0000313" key="15">
    <source>
        <dbReference type="EMBL" id="MBF8178380.1"/>
    </source>
</evidence>
<evidence type="ECO:0000256" key="2">
    <source>
        <dbReference type="ARBA" id="ARBA00004651"/>
    </source>
</evidence>
<comment type="caution">
    <text evidence="15">The sequence shown here is derived from an EMBL/GenBank/DDBJ whole genome shotgun (WGS) entry which is preliminary data.</text>
</comment>
<evidence type="ECO:0000256" key="4">
    <source>
        <dbReference type="ARBA" id="ARBA00022475"/>
    </source>
</evidence>
<keyword evidence="8" id="KW-0249">Electron transport</keyword>
<keyword evidence="16" id="KW-1185">Reference proteome</keyword>
<protein>
    <submittedName>
        <fullName evidence="15">Cytochrome b</fullName>
    </submittedName>
</protein>
<comment type="cofactor">
    <cofactor evidence="1">
        <name>heme b</name>
        <dbReference type="ChEBI" id="CHEBI:60344"/>
    </cofactor>
</comment>
<keyword evidence="3" id="KW-0813">Transport</keyword>
<evidence type="ECO:0000256" key="13">
    <source>
        <dbReference type="SAM" id="Phobius"/>
    </source>
</evidence>
<evidence type="ECO:0000256" key="12">
    <source>
        <dbReference type="ARBA" id="ARBA00037975"/>
    </source>
</evidence>
<dbReference type="InterPro" id="IPR011577">
    <property type="entry name" value="Cyt_b561_bac/Ni-Hgenase"/>
</dbReference>
<evidence type="ECO:0000256" key="6">
    <source>
        <dbReference type="ARBA" id="ARBA00022692"/>
    </source>
</evidence>
<keyword evidence="4" id="KW-1003">Cell membrane</keyword>
<comment type="similarity">
    <text evidence="12">Belongs to the cytochrome b561 family.</text>
</comment>
<name>A0ABS0EU74_9BURK</name>
<dbReference type="SUPFAM" id="SSF81342">
    <property type="entry name" value="Transmembrane di-heme cytochromes"/>
    <property type="match status" value="1"/>
</dbReference>
<keyword evidence="5" id="KW-0349">Heme</keyword>
<feature type="transmembrane region" description="Helical" evidence="13">
    <location>
        <begin position="20"/>
        <end position="40"/>
    </location>
</feature>
<dbReference type="PANTHER" id="PTHR30529">
    <property type="entry name" value="CYTOCHROME B561"/>
    <property type="match status" value="1"/>
</dbReference>
<dbReference type="PANTHER" id="PTHR30529:SF1">
    <property type="entry name" value="CYTOCHROME B561 HOMOLOG 2"/>
    <property type="match status" value="1"/>
</dbReference>
<evidence type="ECO:0000256" key="11">
    <source>
        <dbReference type="ARBA" id="ARBA00023136"/>
    </source>
</evidence>
<keyword evidence="7" id="KW-0479">Metal-binding</keyword>
<evidence type="ECO:0000256" key="5">
    <source>
        <dbReference type="ARBA" id="ARBA00022617"/>
    </source>
</evidence>
<proteinExistence type="inferred from homology"/>
<keyword evidence="9 13" id="KW-1133">Transmembrane helix</keyword>
<evidence type="ECO:0000259" key="14">
    <source>
        <dbReference type="Pfam" id="PF01292"/>
    </source>
</evidence>
<feature type="transmembrane region" description="Helical" evidence="13">
    <location>
        <begin position="149"/>
        <end position="170"/>
    </location>
</feature>
<reference evidence="15 16" key="1">
    <citation type="submission" date="2020-11" db="EMBL/GenBank/DDBJ databases">
        <title>WGS of Herminiimonas contaminans strain Marseille-Q4544 isolated from planarians Schmidtea mediterranea.</title>
        <authorList>
            <person name="Kangale L."/>
        </authorList>
    </citation>
    <scope>NUCLEOTIDE SEQUENCE [LARGE SCALE GENOMIC DNA]</scope>
    <source>
        <strain evidence="15 16">Marseille-Q4544</strain>
    </source>
</reference>
<keyword evidence="10" id="KW-0408">Iron</keyword>
<feature type="domain" description="Cytochrome b561 bacterial/Ni-hydrogenase" evidence="14">
    <location>
        <begin position="13"/>
        <end position="182"/>
    </location>
</feature>
<gene>
    <name evidence="15" type="ORF">IXC47_11865</name>
</gene>
<keyword evidence="11 13" id="KW-0472">Membrane</keyword>
<feature type="transmembrane region" description="Helical" evidence="13">
    <location>
        <begin position="52"/>
        <end position="72"/>
    </location>
</feature>
<evidence type="ECO:0000313" key="16">
    <source>
        <dbReference type="Proteomes" id="UP000657372"/>
    </source>
</evidence>
<accession>A0ABS0EU74</accession>
<dbReference type="Pfam" id="PF01292">
    <property type="entry name" value="Ni_hydr_CYTB"/>
    <property type="match status" value="1"/>
</dbReference>
<dbReference type="RefSeq" id="WP_195875759.1">
    <property type="nucleotide sequence ID" value="NZ_JADOEL010000009.1"/>
</dbReference>
<dbReference type="InterPro" id="IPR052168">
    <property type="entry name" value="Cytochrome_b561_oxidase"/>
</dbReference>
<evidence type="ECO:0000256" key="7">
    <source>
        <dbReference type="ARBA" id="ARBA00022723"/>
    </source>
</evidence>
<dbReference type="Gene3D" id="1.20.950.20">
    <property type="entry name" value="Transmembrane di-heme cytochromes, Chain C"/>
    <property type="match status" value="1"/>
</dbReference>
<keyword evidence="6 13" id="KW-0812">Transmembrane</keyword>
<dbReference type="Proteomes" id="UP000657372">
    <property type="component" value="Unassembled WGS sequence"/>
</dbReference>
<organism evidence="15 16">
    <name type="scientific">Herminiimonas contaminans</name>
    <dbReference type="NCBI Taxonomy" id="1111140"/>
    <lineage>
        <taxon>Bacteria</taxon>
        <taxon>Pseudomonadati</taxon>
        <taxon>Pseudomonadota</taxon>
        <taxon>Betaproteobacteria</taxon>
        <taxon>Burkholderiales</taxon>
        <taxon>Oxalobacteraceae</taxon>
        <taxon>Herminiimonas</taxon>
    </lineage>
</organism>
<dbReference type="EMBL" id="JADOEL010000009">
    <property type="protein sequence ID" value="MBF8178380.1"/>
    <property type="molecule type" value="Genomic_DNA"/>
</dbReference>
<evidence type="ECO:0000256" key="9">
    <source>
        <dbReference type="ARBA" id="ARBA00022989"/>
    </source>
</evidence>
<evidence type="ECO:0000256" key="8">
    <source>
        <dbReference type="ARBA" id="ARBA00022982"/>
    </source>
</evidence>
<evidence type="ECO:0000256" key="1">
    <source>
        <dbReference type="ARBA" id="ARBA00001970"/>
    </source>
</evidence>
<sequence>MTGRKTEIQRLERYGNPAIFFHWVLALLITIMIALGWYMMSVEEEPGSDWLFKLHISIGITAAALIAMRVIWRLKHAPTALPSSLPVWQARASRYTHKLLYLLLILMPTTGYLGASFSGDAVEYFGVPTPTWVAKSDSLKEQFFTIHSWIAWVLVAAVALHVLAALKHLWVDEDGVFQRMWPY</sequence>
<evidence type="ECO:0000256" key="10">
    <source>
        <dbReference type="ARBA" id="ARBA00023004"/>
    </source>
</evidence>
<feature type="transmembrane region" description="Helical" evidence="13">
    <location>
        <begin position="99"/>
        <end position="118"/>
    </location>
</feature>
<comment type="subcellular location">
    <subcellularLocation>
        <location evidence="2">Cell membrane</location>
        <topology evidence="2">Multi-pass membrane protein</topology>
    </subcellularLocation>
</comment>
<evidence type="ECO:0000256" key="3">
    <source>
        <dbReference type="ARBA" id="ARBA00022448"/>
    </source>
</evidence>
<dbReference type="InterPro" id="IPR016174">
    <property type="entry name" value="Di-haem_cyt_TM"/>
</dbReference>